<evidence type="ECO:0000313" key="8">
    <source>
        <dbReference type="Proteomes" id="UP000469558"/>
    </source>
</evidence>
<evidence type="ECO:0000256" key="4">
    <source>
        <dbReference type="ARBA" id="ARBA00023008"/>
    </source>
</evidence>
<keyword evidence="3" id="KW-0560">Oxidoreductase</keyword>
<dbReference type="GO" id="GO:0005507">
    <property type="term" value="F:copper ion binding"/>
    <property type="evidence" value="ECO:0007669"/>
    <property type="project" value="InterPro"/>
</dbReference>
<comment type="caution">
    <text evidence="7">The sequence shown here is derived from an EMBL/GenBank/DDBJ whole genome shotgun (WGS) entry which is preliminary data.</text>
</comment>
<keyword evidence="2" id="KW-0479">Metal-binding</keyword>
<evidence type="ECO:0000256" key="1">
    <source>
        <dbReference type="ARBA" id="ARBA00010609"/>
    </source>
</evidence>
<gene>
    <name evidence="7" type="primary">aurL2_1</name>
    <name evidence="7" type="ORF">LSUE1_G010131</name>
</gene>
<dbReference type="AlphaFoldDB" id="A0A8T9BXB3"/>
<dbReference type="PANTHER" id="PTHR11709:SF394">
    <property type="entry name" value="FI03373P-RELATED"/>
    <property type="match status" value="1"/>
</dbReference>
<dbReference type="Gene3D" id="2.60.40.420">
    <property type="entry name" value="Cupredoxins - blue copper proteins"/>
    <property type="match status" value="2"/>
</dbReference>
<dbReference type="InterPro" id="IPR001117">
    <property type="entry name" value="Cu-oxidase_2nd"/>
</dbReference>
<feature type="domain" description="Plastocyanin-like" evidence="6">
    <location>
        <begin position="74"/>
        <end position="189"/>
    </location>
</feature>
<keyword evidence="8" id="KW-1185">Reference proteome</keyword>
<reference evidence="7 8" key="1">
    <citation type="submission" date="2018-05" db="EMBL/GenBank/DDBJ databases">
        <title>Genome sequencing and assembly of the regulated plant pathogen Lachnellula willkommii and related sister species for the development of diagnostic species identification markers.</title>
        <authorList>
            <person name="Giroux E."/>
            <person name="Bilodeau G."/>
        </authorList>
    </citation>
    <scope>NUCLEOTIDE SEQUENCE [LARGE SCALE GENOMIC DNA]</scope>
    <source>
        <strain evidence="7 8">CBS 268.59</strain>
    </source>
</reference>
<dbReference type="Proteomes" id="UP000469558">
    <property type="component" value="Unassembled WGS sequence"/>
</dbReference>
<dbReference type="InterPro" id="IPR011707">
    <property type="entry name" value="Cu-oxidase-like_N"/>
</dbReference>
<dbReference type="GO" id="GO:0016491">
    <property type="term" value="F:oxidoreductase activity"/>
    <property type="evidence" value="ECO:0007669"/>
    <property type="project" value="UniProtKB-KW"/>
</dbReference>
<keyword evidence="4" id="KW-0186">Copper</keyword>
<protein>
    <submittedName>
        <fullName evidence="7">Multicopper oxidase aurL2</fullName>
    </submittedName>
</protein>
<dbReference type="PANTHER" id="PTHR11709">
    <property type="entry name" value="MULTI-COPPER OXIDASE"/>
    <property type="match status" value="1"/>
</dbReference>
<dbReference type="OrthoDB" id="2121828at2759"/>
<evidence type="ECO:0000313" key="7">
    <source>
        <dbReference type="EMBL" id="TVY68705.1"/>
    </source>
</evidence>
<name>A0A8T9BXB3_9HELO</name>
<accession>A0A8T9BXB3</accession>
<evidence type="ECO:0000259" key="5">
    <source>
        <dbReference type="Pfam" id="PF00394"/>
    </source>
</evidence>
<proteinExistence type="inferred from homology"/>
<dbReference type="Pfam" id="PF00394">
    <property type="entry name" value="Cu-oxidase"/>
    <property type="match status" value="1"/>
</dbReference>
<evidence type="ECO:0000256" key="2">
    <source>
        <dbReference type="ARBA" id="ARBA00022723"/>
    </source>
</evidence>
<sequence length="346" mass="38234">MAKPVVSSTFLSFPKLLLWSLPLLLILIYTYLGAGLDLKLSSLVSLISTAEEDIASTAPIHHDSSFSPHHTLRVTEQPFTASCIAKDKVILINGTSPGPELRLVEGNIYWIRVYNDMDKNNLTMHWHGLSMATSPFSDGTPGASQWPIPPNHYFDYELEITPGNAGTYFYHSHIGFQAVTAAGPLIVEEAGKPPYEYDDERIIALSDVFEKSNADIEEGLVSNPFQWSGETANILVNGQGQLPGSAPSDGCKLATINVEPDTTYRFRFIGGTALSFVTLAFEDHDEMTLIEADGGYVKPIQISHLQIGSGQRFSVLFKTKSRSALAKDHFYLQMETRDRPTLTRSY</sequence>
<feature type="domain" description="Plastocyanin-like" evidence="5">
    <location>
        <begin position="200"/>
        <end position="334"/>
    </location>
</feature>
<dbReference type="InterPro" id="IPR008972">
    <property type="entry name" value="Cupredoxin"/>
</dbReference>
<feature type="non-terminal residue" evidence="7">
    <location>
        <position position="1"/>
    </location>
</feature>
<comment type="similarity">
    <text evidence="1">Belongs to the multicopper oxidase family.</text>
</comment>
<dbReference type="InterPro" id="IPR045087">
    <property type="entry name" value="Cu-oxidase_fam"/>
</dbReference>
<dbReference type="Pfam" id="PF07732">
    <property type="entry name" value="Cu-oxidase_3"/>
    <property type="match status" value="1"/>
</dbReference>
<dbReference type="SUPFAM" id="SSF49503">
    <property type="entry name" value="Cupredoxins"/>
    <property type="match status" value="2"/>
</dbReference>
<evidence type="ECO:0000256" key="3">
    <source>
        <dbReference type="ARBA" id="ARBA00023002"/>
    </source>
</evidence>
<evidence type="ECO:0000259" key="6">
    <source>
        <dbReference type="Pfam" id="PF07732"/>
    </source>
</evidence>
<dbReference type="EMBL" id="QGMK01001462">
    <property type="protein sequence ID" value="TVY68705.1"/>
    <property type="molecule type" value="Genomic_DNA"/>
</dbReference>
<organism evidence="7 8">
    <name type="scientific">Lachnellula suecica</name>
    <dbReference type="NCBI Taxonomy" id="602035"/>
    <lineage>
        <taxon>Eukaryota</taxon>
        <taxon>Fungi</taxon>
        <taxon>Dikarya</taxon>
        <taxon>Ascomycota</taxon>
        <taxon>Pezizomycotina</taxon>
        <taxon>Leotiomycetes</taxon>
        <taxon>Helotiales</taxon>
        <taxon>Lachnaceae</taxon>
        <taxon>Lachnellula</taxon>
    </lineage>
</organism>
<dbReference type="CDD" id="cd13873">
    <property type="entry name" value="CuRO_2_AAO_like_2"/>
    <property type="match status" value="1"/>
</dbReference>